<feature type="domain" description="DUF6915" evidence="1">
    <location>
        <begin position="1"/>
        <end position="104"/>
    </location>
</feature>
<dbReference type="Proteomes" id="UP000176221">
    <property type="component" value="Unassembled WGS sequence"/>
</dbReference>
<gene>
    <name evidence="2" type="ORF">A2928_04555</name>
</gene>
<evidence type="ECO:0000259" key="1">
    <source>
        <dbReference type="Pfam" id="PF21866"/>
    </source>
</evidence>
<reference evidence="2 3" key="1">
    <citation type="journal article" date="2016" name="Nat. Commun.">
        <title>Thousands of microbial genomes shed light on interconnected biogeochemical processes in an aquifer system.</title>
        <authorList>
            <person name="Anantharaman K."/>
            <person name="Brown C.T."/>
            <person name="Hug L.A."/>
            <person name="Sharon I."/>
            <person name="Castelle C.J."/>
            <person name="Probst A.J."/>
            <person name="Thomas B.C."/>
            <person name="Singh A."/>
            <person name="Wilkins M.J."/>
            <person name="Karaoz U."/>
            <person name="Brodie E.L."/>
            <person name="Williams K.H."/>
            <person name="Hubbard S.S."/>
            <person name="Banfield J.F."/>
        </authorList>
    </citation>
    <scope>NUCLEOTIDE SEQUENCE [LARGE SCALE GENOMIC DNA]</scope>
</reference>
<dbReference type="EMBL" id="MHRX01000017">
    <property type="protein sequence ID" value="OHA34089.1"/>
    <property type="molecule type" value="Genomic_DNA"/>
</dbReference>
<dbReference type="Pfam" id="PF21866">
    <property type="entry name" value="DUF6915"/>
    <property type="match status" value="1"/>
</dbReference>
<sequence>MNAYKHAENSAKRFGGNPEDYLEIHELLDSGGVAWSDSRHRVLTHNAWFVKVILLQLFGPTIETSGGEKISVEDIAEWHIREDFGGSYPSVSDYLASMKFQGWMDDGKRGAIP</sequence>
<feature type="non-terminal residue" evidence="2">
    <location>
        <position position="113"/>
    </location>
</feature>
<evidence type="ECO:0000313" key="2">
    <source>
        <dbReference type="EMBL" id="OHA34089.1"/>
    </source>
</evidence>
<dbReference type="InterPro" id="IPR054061">
    <property type="entry name" value="DUF6915"/>
</dbReference>
<accession>A0A1G2NF67</accession>
<protein>
    <recommendedName>
        <fullName evidence="1">DUF6915 domain-containing protein</fullName>
    </recommendedName>
</protein>
<dbReference type="AlphaFoldDB" id="A0A1G2NF67"/>
<name>A0A1G2NF67_9BACT</name>
<evidence type="ECO:0000313" key="3">
    <source>
        <dbReference type="Proteomes" id="UP000176221"/>
    </source>
</evidence>
<proteinExistence type="predicted"/>
<organism evidence="2 3">
    <name type="scientific">Candidatus Taylorbacteria bacterium RIFCSPLOWO2_01_FULL_45_15b</name>
    <dbReference type="NCBI Taxonomy" id="1802319"/>
    <lineage>
        <taxon>Bacteria</taxon>
        <taxon>Candidatus Tayloriibacteriota</taxon>
    </lineage>
</organism>
<comment type="caution">
    <text evidence="2">The sequence shown here is derived from an EMBL/GenBank/DDBJ whole genome shotgun (WGS) entry which is preliminary data.</text>
</comment>